<keyword evidence="10 11" id="KW-0464">Manganese</keyword>
<dbReference type="InterPro" id="IPR001929">
    <property type="entry name" value="Germin"/>
</dbReference>
<evidence type="ECO:0000256" key="7">
    <source>
        <dbReference type="ARBA" id="ARBA00022723"/>
    </source>
</evidence>
<evidence type="ECO:0000256" key="8">
    <source>
        <dbReference type="ARBA" id="ARBA00022729"/>
    </source>
</evidence>
<feature type="binding site" evidence="11">
    <location>
        <position position="96"/>
    </location>
    <ligand>
        <name>oxalate</name>
        <dbReference type="ChEBI" id="CHEBI:30623"/>
    </ligand>
</feature>
<comment type="subunit">
    <text evidence="4">Oligomer (believed to be a pentamer but probably hexamer).</text>
</comment>
<evidence type="ECO:0000256" key="1">
    <source>
        <dbReference type="ARBA" id="ARBA00003629"/>
    </source>
</evidence>
<feature type="chain" id="PRO_5033106207" description="Germin-like protein" evidence="13">
    <location>
        <begin position="21"/>
        <end position="203"/>
    </location>
</feature>
<comment type="subcellular location">
    <subcellularLocation>
        <location evidence="2 13">Secreted</location>
        <location evidence="2 13">Extracellular space</location>
        <location evidence="2 13">Apoplast</location>
    </subcellularLocation>
</comment>
<evidence type="ECO:0000256" key="4">
    <source>
        <dbReference type="ARBA" id="ARBA00011268"/>
    </source>
</evidence>
<evidence type="ECO:0000256" key="13">
    <source>
        <dbReference type="RuleBase" id="RU366015"/>
    </source>
</evidence>
<feature type="binding site" evidence="12">
    <location>
        <position position="96"/>
    </location>
    <ligand>
        <name>Mn(2+)</name>
        <dbReference type="ChEBI" id="CHEBI:29035"/>
    </ligand>
</feature>
<feature type="binding site" evidence="12">
    <location>
        <position position="101"/>
    </location>
    <ligand>
        <name>Mn(2+)</name>
        <dbReference type="ChEBI" id="CHEBI:29035"/>
    </ligand>
</feature>
<dbReference type="InterPro" id="IPR006045">
    <property type="entry name" value="Cupin_1"/>
</dbReference>
<evidence type="ECO:0000256" key="2">
    <source>
        <dbReference type="ARBA" id="ARBA00004271"/>
    </source>
</evidence>
<dbReference type="Gene3D" id="2.60.120.10">
    <property type="entry name" value="Jelly Rolls"/>
    <property type="match status" value="1"/>
</dbReference>
<dbReference type="PANTHER" id="PTHR31238">
    <property type="entry name" value="GERMIN-LIKE PROTEIN SUBFAMILY 3 MEMBER 3"/>
    <property type="match status" value="1"/>
</dbReference>
<sequence length="203" mass="21608">MNCRFFVLAVSFAVIQVSYASDADIIADFVFPSNVTVVDGSFFTSTDMRVLIGADPPTTFSVLKASLSEFPALDGQSVSYAVLQYPGGSINPPHIHPHSSELLFLLTGSLVVGFIDTSNKLYAKTLQAGDMFVFPKGLVHYQYNKNEQESSFALSAFGSANAGLVPVPGAVFTSGISDDVLVKAFKTDIITVQKIKAGLAPKA</sequence>
<evidence type="ECO:0000256" key="6">
    <source>
        <dbReference type="ARBA" id="ARBA00022525"/>
    </source>
</evidence>
<reference evidence="15 16" key="1">
    <citation type="submission" date="2020-10" db="EMBL/GenBank/DDBJ databases">
        <title>The Coptis chinensis genome and diversification of protoberbering-type alkaloids.</title>
        <authorList>
            <person name="Wang B."/>
            <person name="Shu S."/>
            <person name="Song C."/>
            <person name="Liu Y."/>
        </authorList>
    </citation>
    <scope>NUCLEOTIDE SEQUENCE [LARGE SCALE GENOMIC DNA]</scope>
    <source>
        <strain evidence="15">HL-2020</strain>
        <tissue evidence="15">Leaf</tissue>
    </source>
</reference>
<evidence type="ECO:0000259" key="14">
    <source>
        <dbReference type="SMART" id="SM00835"/>
    </source>
</evidence>
<feature type="binding site" evidence="11">
    <location>
        <position position="101"/>
    </location>
    <ligand>
        <name>oxalate</name>
        <dbReference type="ChEBI" id="CHEBI:30623"/>
    </ligand>
</feature>
<dbReference type="PRINTS" id="PR00325">
    <property type="entry name" value="GERMIN"/>
</dbReference>
<protein>
    <recommendedName>
        <fullName evidence="13">Germin-like protein</fullName>
    </recommendedName>
</protein>
<feature type="binding site" evidence="12">
    <location>
        <position position="140"/>
    </location>
    <ligand>
        <name>Mn(2+)</name>
        <dbReference type="ChEBI" id="CHEBI:29035"/>
    </ligand>
</feature>
<evidence type="ECO:0000256" key="9">
    <source>
        <dbReference type="ARBA" id="ARBA00023180"/>
    </source>
</evidence>
<dbReference type="SUPFAM" id="SSF51182">
    <property type="entry name" value="RmlC-like cupins"/>
    <property type="match status" value="1"/>
</dbReference>
<gene>
    <name evidence="15" type="ORF">IFM89_030996</name>
</gene>
<evidence type="ECO:0000256" key="11">
    <source>
        <dbReference type="PIRSR" id="PIRSR601929-1"/>
    </source>
</evidence>
<proteinExistence type="inferred from homology"/>
<keyword evidence="7 11" id="KW-0479">Metal-binding</keyword>
<evidence type="ECO:0000313" key="16">
    <source>
        <dbReference type="Proteomes" id="UP000631114"/>
    </source>
</evidence>
<dbReference type="SMART" id="SM00835">
    <property type="entry name" value="Cupin_1"/>
    <property type="match status" value="1"/>
</dbReference>
<evidence type="ECO:0000313" key="15">
    <source>
        <dbReference type="EMBL" id="KAF9594394.1"/>
    </source>
</evidence>
<feature type="signal peptide" evidence="13">
    <location>
        <begin position="1"/>
        <end position="20"/>
    </location>
</feature>
<accession>A0A835H9F3</accession>
<dbReference type="GO" id="GO:0030145">
    <property type="term" value="F:manganese ion binding"/>
    <property type="evidence" value="ECO:0007669"/>
    <property type="project" value="UniProtKB-UniRule"/>
</dbReference>
<comment type="function">
    <text evidence="1">May play a role in plant defense. Probably has no oxalate oxidase activity even if the active site is conserved.</text>
</comment>
<dbReference type="GO" id="GO:0048046">
    <property type="term" value="C:apoplast"/>
    <property type="evidence" value="ECO:0007669"/>
    <property type="project" value="UniProtKB-SubCell"/>
</dbReference>
<keyword evidence="8 13" id="KW-0732">Signal</keyword>
<name>A0A835H9F3_9MAGN</name>
<dbReference type="AlphaFoldDB" id="A0A835H9F3"/>
<dbReference type="CDD" id="cd02241">
    <property type="entry name" value="cupin_OxOx"/>
    <property type="match status" value="1"/>
</dbReference>
<dbReference type="EMBL" id="JADFTS010000008">
    <property type="protein sequence ID" value="KAF9594394.1"/>
    <property type="molecule type" value="Genomic_DNA"/>
</dbReference>
<evidence type="ECO:0000256" key="3">
    <source>
        <dbReference type="ARBA" id="ARBA00007456"/>
    </source>
</evidence>
<keyword evidence="5 13" id="KW-0052">Apoplast</keyword>
<dbReference type="Pfam" id="PF00190">
    <property type="entry name" value="Cupin_1"/>
    <property type="match status" value="1"/>
</dbReference>
<comment type="caution">
    <text evidence="15">The sequence shown here is derived from an EMBL/GenBank/DDBJ whole genome shotgun (WGS) entry which is preliminary data.</text>
</comment>
<dbReference type="InterPro" id="IPR014710">
    <property type="entry name" value="RmlC-like_jellyroll"/>
</dbReference>
<feature type="binding site" evidence="12">
    <location>
        <position position="94"/>
    </location>
    <ligand>
        <name>Mn(2+)</name>
        <dbReference type="ChEBI" id="CHEBI:29035"/>
    </ligand>
</feature>
<feature type="binding site" evidence="11">
    <location>
        <position position="91"/>
    </location>
    <ligand>
        <name>oxalate</name>
        <dbReference type="ChEBI" id="CHEBI:30623"/>
    </ligand>
</feature>
<evidence type="ECO:0000256" key="5">
    <source>
        <dbReference type="ARBA" id="ARBA00022523"/>
    </source>
</evidence>
<comment type="similarity">
    <text evidence="3 13">Belongs to the germin family.</text>
</comment>
<dbReference type="InterPro" id="IPR011051">
    <property type="entry name" value="RmlC_Cupin_sf"/>
</dbReference>
<evidence type="ECO:0000256" key="12">
    <source>
        <dbReference type="PIRSR" id="PIRSR601929-2"/>
    </source>
</evidence>
<dbReference type="Proteomes" id="UP000631114">
    <property type="component" value="Unassembled WGS sequence"/>
</dbReference>
<evidence type="ECO:0000256" key="10">
    <source>
        <dbReference type="ARBA" id="ARBA00023211"/>
    </source>
</evidence>
<feature type="domain" description="Cupin type-1" evidence="14">
    <location>
        <begin position="52"/>
        <end position="193"/>
    </location>
</feature>
<keyword evidence="16" id="KW-1185">Reference proteome</keyword>
<keyword evidence="9" id="KW-0325">Glycoprotein</keyword>
<organism evidence="15 16">
    <name type="scientific">Coptis chinensis</name>
    <dbReference type="NCBI Taxonomy" id="261450"/>
    <lineage>
        <taxon>Eukaryota</taxon>
        <taxon>Viridiplantae</taxon>
        <taxon>Streptophyta</taxon>
        <taxon>Embryophyta</taxon>
        <taxon>Tracheophyta</taxon>
        <taxon>Spermatophyta</taxon>
        <taxon>Magnoliopsida</taxon>
        <taxon>Ranunculales</taxon>
        <taxon>Ranunculaceae</taxon>
        <taxon>Coptidoideae</taxon>
        <taxon>Coptis</taxon>
    </lineage>
</organism>
<keyword evidence="6 13" id="KW-0964">Secreted</keyword>
<dbReference type="OrthoDB" id="1546383at2759"/>
<dbReference type="FunFam" id="2.60.120.10:FF:000098">
    <property type="entry name" value="Germin-like protein 9-3"/>
    <property type="match status" value="1"/>
</dbReference>